<sequence>MNTTWIDLLAQHPAIDSTANDTKLEPSTPLTKTQKPLNWGLADISAISMNSDSNATFDTSISYLPTPSKLTATTSNDFKEIPCFLDDIDGVTSHALLAQSDGNLFMCLNKKSGTLVRHIGLREWKRICTKATTDGTNEDIHAVYNHASWKDLVMPGLDFRVTQIQLNPTGRILALCGKRSVLIAVLPITLKSSVQSLECKTHKISNIISTSDHVHFISKCHWHPLSDTGAHLAVLTSDAVLRIYNVASSSKTPESSIVVNGDDQEINAIQSSQAWTNRHRFGSKMDDGEAVSFCFGVDQSMLDHEYDENDKMTRSKSAASWSPFTVYVLMRSGDIFSVCPVAPCRMHLSANFLNSLKVETELDWSISNTSDTLEQSSFYWRLKWIQNILDQMPMPDDDMTAHLSNINSDESDLYKNAGKTNTYFSCDLPTSMKRLQVKSCGPYLVQPCDPAHSYDNACDIVCMPSSVGVVFVVSSACGVVQILLEVDPVTPSWKLDNDTAINTLESESPVLALLETIDLKYPKELTGLDSVSKSKHAVSTGDITLLADPKYFDMFYAYHTMGVHCITLPNLDSLKKGESIAVDACSVRHLVLLQNSIATNTKQETSNPVKAVVGLTILTENVLGYSYLLMTSSNEIYGDALALRVVSNFPSFQTDLSATATIKDMKSPYKSALVDHPYQMPKFIQSGFPRRPKLVGHDGDKKTYPVFINPDSIANIAKQASIVSEDLQILYNAKGDLIEHLDRQVHEYAQQMTILDECTNRIDSLTTKQSCTHDRMKAVRERYAKTLTKVDLILQILVDQTQPELSIAEIKWMHELQGCRRGLSRDVAPSITEVGERAKEVIKKQQADDVQESIQRAERQQMSEVLGSSQILRIRNALHQEYKVISSTAMKMARLEAEMSGMN</sequence>
<dbReference type="GO" id="GO:0017056">
    <property type="term" value="F:structural constituent of nuclear pore"/>
    <property type="evidence" value="ECO:0007669"/>
    <property type="project" value="InterPro"/>
</dbReference>
<dbReference type="Gene3D" id="2.130.10.10">
    <property type="entry name" value="YVTN repeat-like/Quinoprotein amine dehydrogenase"/>
    <property type="match status" value="1"/>
</dbReference>
<keyword evidence="2" id="KW-0813">Transport</keyword>
<comment type="subcellular location">
    <subcellularLocation>
        <location evidence="1">Nucleus</location>
        <location evidence="1">Nuclear pore complex</location>
    </subcellularLocation>
</comment>
<evidence type="ECO:0000256" key="1">
    <source>
        <dbReference type="ARBA" id="ARBA00004567"/>
    </source>
</evidence>
<keyword evidence="6" id="KW-0906">Nuclear pore complex</keyword>
<dbReference type="VEuPathDB" id="FungiDB:BDEG_22584"/>
<proteinExistence type="predicted"/>
<dbReference type="EMBL" id="DS022302">
    <property type="protein sequence ID" value="OAJ38676.1"/>
    <property type="molecule type" value="Genomic_DNA"/>
</dbReference>
<dbReference type="Pfam" id="PF10168">
    <property type="entry name" value="Nup88"/>
    <property type="match status" value="2"/>
</dbReference>
<evidence type="ECO:0000256" key="5">
    <source>
        <dbReference type="ARBA" id="ARBA00023010"/>
    </source>
</evidence>
<dbReference type="PANTHER" id="PTHR13257">
    <property type="entry name" value="NUCLEOPORIN NUP84-RELATED"/>
    <property type="match status" value="1"/>
</dbReference>
<dbReference type="GO" id="GO:0006606">
    <property type="term" value="P:protein import into nucleus"/>
    <property type="evidence" value="ECO:0007669"/>
    <property type="project" value="TreeGrafter"/>
</dbReference>
<dbReference type="GO" id="GO:0006406">
    <property type="term" value="P:mRNA export from nucleus"/>
    <property type="evidence" value="ECO:0007669"/>
    <property type="project" value="TreeGrafter"/>
</dbReference>
<dbReference type="PANTHER" id="PTHR13257:SF0">
    <property type="entry name" value="NUCLEAR PORE COMPLEX PROTEIN NUP88"/>
    <property type="match status" value="1"/>
</dbReference>
<organism evidence="8 9">
    <name type="scientific">Batrachochytrium dendrobatidis (strain JEL423)</name>
    <dbReference type="NCBI Taxonomy" id="403673"/>
    <lineage>
        <taxon>Eukaryota</taxon>
        <taxon>Fungi</taxon>
        <taxon>Fungi incertae sedis</taxon>
        <taxon>Chytridiomycota</taxon>
        <taxon>Chytridiomycota incertae sedis</taxon>
        <taxon>Chytridiomycetes</taxon>
        <taxon>Rhizophydiales</taxon>
        <taxon>Rhizophydiales incertae sedis</taxon>
        <taxon>Batrachochytrium</taxon>
    </lineage>
</organism>
<keyword evidence="3" id="KW-0509">mRNA transport</keyword>
<dbReference type="InterPro" id="IPR036322">
    <property type="entry name" value="WD40_repeat_dom_sf"/>
</dbReference>
<evidence type="ECO:0000256" key="4">
    <source>
        <dbReference type="ARBA" id="ARBA00022927"/>
    </source>
</evidence>
<dbReference type="Proteomes" id="UP000077115">
    <property type="component" value="Unassembled WGS sequence"/>
</dbReference>
<keyword evidence="4" id="KW-0653">Protein transport</keyword>
<dbReference type="InterPro" id="IPR019321">
    <property type="entry name" value="Nucleoporin_Nup88"/>
</dbReference>
<dbReference type="GO" id="GO:0005643">
    <property type="term" value="C:nuclear pore"/>
    <property type="evidence" value="ECO:0007669"/>
    <property type="project" value="UniProtKB-SubCell"/>
</dbReference>
<dbReference type="eggNOG" id="ENOG502QUNM">
    <property type="taxonomic scope" value="Eukaryota"/>
</dbReference>
<dbReference type="GO" id="GO:0000055">
    <property type="term" value="P:ribosomal large subunit export from nucleus"/>
    <property type="evidence" value="ECO:0007669"/>
    <property type="project" value="InterPro"/>
</dbReference>
<dbReference type="OrthoDB" id="341482at2759"/>
<accession>A0A177WFW6</accession>
<dbReference type="AlphaFoldDB" id="A0A177WFW6"/>
<evidence type="ECO:0000256" key="2">
    <source>
        <dbReference type="ARBA" id="ARBA00022448"/>
    </source>
</evidence>
<evidence type="ECO:0000256" key="7">
    <source>
        <dbReference type="ARBA" id="ARBA00023242"/>
    </source>
</evidence>
<evidence type="ECO:0000256" key="6">
    <source>
        <dbReference type="ARBA" id="ARBA00023132"/>
    </source>
</evidence>
<evidence type="ECO:0000313" key="8">
    <source>
        <dbReference type="EMBL" id="OAJ38676.1"/>
    </source>
</evidence>
<keyword evidence="5" id="KW-0811">Translocation</keyword>
<protein>
    <submittedName>
        <fullName evidence="8">Uncharacterized protein</fullName>
    </submittedName>
</protein>
<dbReference type="InterPro" id="IPR015943">
    <property type="entry name" value="WD40/YVTN_repeat-like_dom_sf"/>
</dbReference>
<evidence type="ECO:0000256" key="3">
    <source>
        <dbReference type="ARBA" id="ARBA00022816"/>
    </source>
</evidence>
<reference evidence="8 9" key="2">
    <citation type="submission" date="2016-05" db="EMBL/GenBank/DDBJ databases">
        <title>Lineage-specific infection strategies underlie the spectrum of fungal disease in amphibians.</title>
        <authorList>
            <person name="Cuomo C.A."/>
            <person name="Farrer R.A."/>
            <person name="James T."/>
            <person name="Longcore J."/>
            <person name="Birren B."/>
        </authorList>
    </citation>
    <scope>NUCLEOTIDE SEQUENCE [LARGE SCALE GENOMIC DNA]</scope>
    <source>
        <strain evidence="8 9">JEL423</strain>
    </source>
</reference>
<evidence type="ECO:0000313" key="9">
    <source>
        <dbReference type="Proteomes" id="UP000077115"/>
    </source>
</evidence>
<name>A0A177WFW6_BATDL</name>
<gene>
    <name evidence="8" type="ORF">BDEG_22584</name>
</gene>
<dbReference type="GO" id="GO:0000056">
    <property type="term" value="P:ribosomal small subunit export from nucleus"/>
    <property type="evidence" value="ECO:0007669"/>
    <property type="project" value="InterPro"/>
</dbReference>
<dbReference type="SUPFAM" id="SSF50978">
    <property type="entry name" value="WD40 repeat-like"/>
    <property type="match status" value="1"/>
</dbReference>
<keyword evidence="7" id="KW-0539">Nucleus</keyword>
<dbReference type="STRING" id="403673.A0A177WFW6"/>
<reference evidence="8 9" key="1">
    <citation type="submission" date="2006-10" db="EMBL/GenBank/DDBJ databases">
        <title>The Genome Sequence of Batrachochytrium dendrobatidis JEL423.</title>
        <authorList>
            <consortium name="The Broad Institute Genome Sequencing Platform"/>
            <person name="Birren B."/>
            <person name="Lander E."/>
            <person name="Galagan J."/>
            <person name="Cuomo C."/>
            <person name="Devon K."/>
            <person name="Jaffe D."/>
            <person name="Butler J."/>
            <person name="Alvarez P."/>
            <person name="Gnerre S."/>
            <person name="Grabherr M."/>
            <person name="Kleber M."/>
            <person name="Mauceli E."/>
            <person name="Brockman W."/>
            <person name="Young S."/>
            <person name="LaButti K."/>
            <person name="Sykes S."/>
            <person name="DeCaprio D."/>
            <person name="Crawford M."/>
            <person name="Koehrsen M."/>
            <person name="Engels R."/>
            <person name="Montgomery P."/>
            <person name="Pearson M."/>
            <person name="Howarth C."/>
            <person name="Larson L."/>
            <person name="White J."/>
            <person name="O'Leary S."/>
            <person name="Kodira C."/>
            <person name="Zeng Q."/>
            <person name="Yandava C."/>
            <person name="Alvarado L."/>
            <person name="Longcore J."/>
            <person name="James T."/>
        </authorList>
    </citation>
    <scope>NUCLEOTIDE SEQUENCE [LARGE SCALE GENOMIC DNA]</scope>
    <source>
        <strain evidence="8 9">JEL423</strain>
    </source>
</reference>
<dbReference type="InterPro" id="IPR037700">
    <property type="entry name" value="NUP88/NUP82"/>
</dbReference>